<evidence type="ECO:0000256" key="13">
    <source>
        <dbReference type="ARBA" id="ARBA00022777"/>
    </source>
</evidence>
<dbReference type="Pfam" id="PF00069">
    <property type="entry name" value="Pkinase"/>
    <property type="match status" value="1"/>
</dbReference>
<feature type="domain" description="Protein kinase" evidence="24">
    <location>
        <begin position="763"/>
        <end position="1038"/>
    </location>
</feature>
<keyword evidence="8" id="KW-0808">Transferase</keyword>
<dbReference type="PANTHER" id="PTHR48053">
    <property type="entry name" value="LEUCINE RICH REPEAT FAMILY PROTEIN, EXPRESSED"/>
    <property type="match status" value="1"/>
</dbReference>
<comment type="catalytic activity">
    <reaction evidence="19">
        <text>L-threonyl-[protein] + ATP = O-phospho-L-threonyl-[protein] + ADP + H(+)</text>
        <dbReference type="Rhea" id="RHEA:46608"/>
        <dbReference type="Rhea" id="RHEA-COMP:11060"/>
        <dbReference type="Rhea" id="RHEA-COMP:11605"/>
        <dbReference type="ChEBI" id="CHEBI:15378"/>
        <dbReference type="ChEBI" id="CHEBI:30013"/>
        <dbReference type="ChEBI" id="CHEBI:30616"/>
        <dbReference type="ChEBI" id="CHEBI:61977"/>
        <dbReference type="ChEBI" id="CHEBI:456216"/>
        <dbReference type="EC" id="2.7.11.1"/>
    </reaction>
</comment>
<accession>A0A059BJX3</accession>
<evidence type="ECO:0000256" key="16">
    <source>
        <dbReference type="ARBA" id="ARBA00023136"/>
    </source>
</evidence>
<dbReference type="FunFam" id="3.80.10.10:FF:000416">
    <property type="entry name" value="Probable leucine-rich repeat receptor-like protein kinase At5g63930"/>
    <property type="match status" value="1"/>
</dbReference>
<gene>
    <name evidence="25" type="ORF">EUGRSUZ_F00314</name>
</gene>
<dbReference type="Gene3D" id="1.10.510.10">
    <property type="entry name" value="Transferase(Phosphotransferase) domain 1"/>
    <property type="match status" value="1"/>
</dbReference>
<dbReference type="InterPro" id="IPR000719">
    <property type="entry name" value="Prot_kinase_dom"/>
</dbReference>
<evidence type="ECO:0000256" key="23">
    <source>
        <dbReference type="SAM" id="SignalP"/>
    </source>
</evidence>
<dbReference type="PROSITE" id="PS00109">
    <property type="entry name" value="PROTEIN_KINASE_TYR"/>
    <property type="match status" value="1"/>
</dbReference>
<dbReference type="InterPro" id="IPR001611">
    <property type="entry name" value="Leu-rich_rpt"/>
</dbReference>
<dbReference type="AlphaFoldDB" id="A0A059BJX3"/>
<dbReference type="GO" id="GO:0005524">
    <property type="term" value="F:ATP binding"/>
    <property type="evidence" value="ECO:0007669"/>
    <property type="project" value="UniProtKB-UniRule"/>
</dbReference>
<keyword evidence="18" id="KW-0325">Glycoprotein</keyword>
<evidence type="ECO:0000256" key="21">
    <source>
        <dbReference type="PROSITE-ProRule" id="PRU10141"/>
    </source>
</evidence>
<keyword evidence="5" id="KW-0723">Serine/threonine-protein kinase</keyword>
<dbReference type="InParanoid" id="A0A059BJX3"/>
<dbReference type="GO" id="GO:0005886">
    <property type="term" value="C:plasma membrane"/>
    <property type="evidence" value="ECO:0007669"/>
    <property type="project" value="UniProtKB-SubCell"/>
</dbReference>
<dbReference type="Pfam" id="PF13855">
    <property type="entry name" value="LRR_8"/>
    <property type="match status" value="2"/>
</dbReference>
<keyword evidence="12 21" id="KW-0547">Nucleotide-binding</keyword>
<dbReference type="FunFam" id="3.80.10.10:FF:000177">
    <property type="entry name" value="Leucine-rich repeat receptor-like serine/threonine-protein kinase At1g17230"/>
    <property type="match status" value="1"/>
</dbReference>
<name>A0A059BJX3_EUCGR</name>
<dbReference type="FunFam" id="3.80.10.10:FF:000356">
    <property type="entry name" value="LRR receptor-like serine/threonine-protein kinase"/>
    <property type="match status" value="1"/>
</dbReference>
<reference evidence="25" key="1">
    <citation type="submission" date="2013-07" db="EMBL/GenBank/DDBJ databases">
        <title>The genome of Eucalyptus grandis.</title>
        <authorList>
            <person name="Schmutz J."/>
            <person name="Hayes R."/>
            <person name="Myburg A."/>
            <person name="Tuskan G."/>
            <person name="Grattapaglia D."/>
            <person name="Rokhsar D.S."/>
        </authorList>
    </citation>
    <scope>NUCLEOTIDE SEQUENCE</scope>
    <source>
        <tissue evidence="25">Leaf extractions</tissue>
    </source>
</reference>
<dbReference type="Gramene" id="KCW66507">
    <property type="protein sequence ID" value="KCW66507"/>
    <property type="gene ID" value="EUGRSUZ_F00314"/>
</dbReference>
<keyword evidence="7" id="KW-0433">Leucine-rich repeat</keyword>
<proteinExistence type="inferred from homology"/>
<dbReference type="FunFam" id="3.30.200.20:FF:000309">
    <property type="entry name" value="Leucine-rich repeat receptor protein kinase MSP1"/>
    <property type="match status" value="1"/>
</dbReference>
<dbReference type="EC" id="2.7.11.1" evidence="3"/>
<dbReference type="InterPro" id="IPR051716">
    <property type="entry name" value="Plant_RL_S/T_kinase"/>
</dbReference>
<keyword evidence="10 23" id="KW-0732">Signal</keyword>
<dbReference type="Pfam" id="PF00560">
    <property type="entry name" value="LRR_1"/>
    <property type="match status" value="10"/>
</dbReference>
<organism evidence="25">
    <name type="scientific">Eucalyptus grandis</name>
    <name type="common">Flooded gum</name>
    <dbReference type="NCBI Taxonomy" id="71139"/>
    <lineage>
        <taxon>Eukaryota</taxon>
        <taxon>Viridiplantae</taxon>
        <taxon>Streptophyta</taxon>
        <taxon>Embryophyta</taxon>
        <taxon>Tracheophyta</taxon>
        <taxon>Spermatophyta</taxon>
        <taxon>Magnoliopsida</taxon>
        <taxon>eudicotyledons</taxon>
        <taxon>Gunneridae</taxon>
        <taxon>Pentapetalae</taxon>
        <taxon>rosids</taxon>
        <taxon>malvids</taxon>
        <taxon>Myrtales</taxon>
        <taxon>Myrtaceae</taxon>
        <taxon>Myrtoideae</taxon>
        <taxon>Eucalypteae</taxon>
        <taxon>Eucalyptus</taxon>
    </lineage>
</organism>
<dbReference type="KEGG" id="egr:104451186"/>
<dbReference type="FunFam" id="3.80.10.10:FF:000400">
    <property type="entry name" value="Nuclear pore complex protein NUP107"/>
    <property type="match status" value="1"/>
</dbReference>
<dbReference type="PANTHER" id="PTHR48053:SF139">
    <property type="entry name" value="LRR RECEPTOR-LIKE KINASE FAMILY PROTEIN"/>
    <property type="match status" value="1"/>
</dbReference>
<dbReference type="FunCoup" id="A0A059BJX3">
    <property type="interactions" value="835"/>
</dbReference>
<evidence type="ECO:0000256" key="19">
    <source>
        <dbReference type="ARBA" id="ARBA00047899"/>
    </source>
</evidence>
<evidence type="ECO:0000256" key="9">
    <source>
        <dbReference type="ARBA" id="ARBA00022692"/>
    </source>
</evidence>
<evidence type="ECO:0000256" key="18">
    <source>
        <dbReference type="ARBA" id="ARBA00023180"/>
    </source>
</evidence>
<evidence type="ECO:0000256" key="7">
    <source>
        <dbReference type="ARBA" id="ARBA00022614"/>
    </source>
</evidence>
<dbReference type="GO" id="GO:0004674">
    <property type="term" value="F:protein serine/threonine kinase activity"/>
    <property type="evidence" value="ECO:0000318"/>
    <property type="project" value="GO_Central"/>
</dbReference>
<evidence type="ECO:0000256" key="4">
    <source>
        <dbReference type="ARBA" id="ARBA00022475"/>
    </source>
</evidence>
<evidence type="ECO:0000256" key="6">
    <source>
        <dbReference type="ARBA" id="ARBA00022553"/>
    </source>
</evidence>
<feature type="signal peptide" evidence="23">
    <location>
        <begin position="1"/>
        <end position="31"/>
    </location>
</feature>
<dbReference type="InterPro" id="IPR003591">
    <property type="entry name" value="Leu-rich_rpt_typical-subtyp"/>
</dbReference>
<keyword evidence="4" id="KW-1003">Cell membrane</keyword>
<dbReference type="InterPro" id="IPR008266">
    <property type="entry name" value="Tyr_kinase_AS"/>
</dbReference>
<dbReference type="OrthoDB" id="676979at2759"/>
<comment type="similarity">
    <text evidence="2">Belongs to the RLP family.</text>
</comment>
<dbReference type="PROSITE" id="PS50011">
    <property type="entry name" value="PROTEIN_KINASE_DOM"/>
    <property type="match status" value="1"/>
</dbReference>
<dbReference type="InterPro" id="IPR013210">
    <property type="entry name" value="LRR_N_plant-typ"/>
</dbReference>
<keyword evidence="13" id="KW-0418">Kinase</keyword>
<dbReference type="InterPro" id="IPR032675">
    <property type="entry name" value="LRR_dom_sf"/>
</dbReference>
<dbReference type="Gene3D" id="3.80.10.10">
    <property type="entry name" value="Ribonuclease Inhibitor"/>
    <property type="match status" value="5"/>
</dbReference>
<comment type="subcellular location">
    <subcellularLocation>
        <location evidence="1">Cell membrane</location>
        <topology evidence="1">Single-pass type I membrane protein</topology>
    </subcellularLocation>
</comment>
<dbReference type="eggNOG" id="ENOG502QQYD">
    <property type="taxonomic scope" value="Eukaryota"/>
</dbReference>
<evidence type="ECO:0000256" key="8">
    <source>
        <dbReference type="ARBA" id="ARBA00022679"/>
    </source>
</evidence>
<dbReference type="GO" id="GO:0016020">
    <property type="term" value="C:membrane"/>
    <property type="evidence" value="ECO:0000318"/>
    <property type="project" value="GO_Central"/>
</dbReference>
<dbReference type="SMART" id="SM00369">
    <property type="entry name" value="LRR_TYP"/>
    <property type="match status" value="11"/>
</dbReference>
<feature type="chain" id="PRO_5001574400" description="non-specific serine/threonine protein kinase" evidence="23">
    <location>
        <begin position="32"/>
        <end position="1069"/>
    </location>
</feature>
<keyword evidence="14 21" id="KW-0067">ATP-binding</keyword>
<feature type="binding site" evidence="21">
    <location>
        <position position="792"/>
    </location>
    <ligand>
        <name>ATP</name>
        <dbReference type="ChEBI" id="CHEBI:30616"/>
    </ligand>
</feature>
<sequence>MDSSPEFKRVMSLMAALALFTAFVIPLPAQASPAEAQALLNWKSSLGNHSVSSLSSWTASPHNATGSNSTMIPCAWHGISCNQVGSVIRINLTSTGVEGTLNKFPFSSLSDLMYMDLSVNSLSSLIPSQISLLSNLTYLDLSINRFSGKIPPEIGHLTKLEVLHLVFNELNGSIPQEIGQLHLLNEVALYSNQLNGLIPSTLGNLSKLATLYLYNNSLSGSIPPEMGNMTNLEVLHMDSNSLTGPIPSTLGKLTKLRELQLFDNNLNGSIPQELGNLNLLSLLSLYDNNLTNSIPPTLGNLTKLTLLYLYNNQLSGHIPDEIGNLHAMLDLELSRNQLTGPIPSSLGHLTNLLYLFLRENKLSGSIPRSLGDLMNLTNLELDANKLTGSLPENLCQGGSLKNLAMSGNILTGSIPRRLRNCTSLFRLRLEGNQLTGNISEILGSYPNLNFIDLSFNKFYGEISTNWGSCMRLSDLRIAGNNITGSLPPEIGSMTQLRAIDLSSNGLLGEVPKEFGKLSSLVNLNLSRNGFSGQISPEIVSLPSLLKLDLSRNRLSMSIPWTIGLSTNLVLLDLSNNQLSKDIPRQLGMLIHLSELDLSYNLLNGVIPAQFSKLQSLVKLDLSHNNLSGLIYETFKDMRGLMEVDISHNKFEGPIPNTPAFQNATKHAFQGNSGLCGNVEGLEPCNQAVVDRESSPAGGRVFLIVFPLLGAVLMFIFLGIFFIFYRKKFNPTAELSPKTTEVFSLSKYDGKVLYEDIIEATGSFDEIYCIGRGGYGSVFKAKLRSGDVIAVKKLHQTIDGEQTDRKEFLNEIRALTEIRHRNIVKLEGFCSHPRHSFLVYEYLDRGSLSTILSNEEEAKELDWNKRVNIIKGVAYALSYMHHDCNPPIVHRDISSNNILLDSEYEAHVSDFGTAKLLKLDTSNWTTVVGTYGYIAPELAYTMKVTEKCDVYSFGIVVIEVIKGRHPGDSISSLLAPANMEISVVLRNILDSRLPTPTPGIEAELLTIFKLAMACVSAHPQLRPSMETISQVLSARSTIFHGVQNSQTTTDAVRHATGSSRLLDQFVEDNV</sequence>
<keyword evidence="11" id="KW-0677">Repeat</keyword>
<keyword evidence="16 22" id="KW-0472">Membrane</keyword>
<keyword evidence="15 22" id="KW-1133">Transmembrane helix</keyword>
<evidence type="ECO:0000256" key="20">
    <source>
        <dbReference type="ARBA" id="ARBA00048679"/>
    </source>
</evidence>
<evidence type="ECO:0000256" key="14">
    <source>
        <dbReference type="ARBA" id="ARBA00022840"/>
    </source>
</evidence>
<dbReference type="Pfam" id="PF08263">
    <property type="entry name" value="LRRNT_2"/>
    <property type="match status" value="1"/>
</dbReference>
<protein>
    <recommendedName>
        <fullName evidence="3">non-specific serine/threonine protein kinase</fullName>
        <ecNumber evidence="3">2.7.11.1</ecNumber>
    </recommendedName>
</protein>
<dbReference type="Gene3D" id="3.30.200.20">
    <property type="entry name" value="Phosphorylase Kinase, domain 1"/>
    <property type="match status" value="1"/>
</dbReference>
<dbReference type="InterPro" id="IPR017441">
    <property type="entry name" value="Protein_kinase_ATP_BS"/>
</dbReference>
<dbReference type="OMA" id="APLKWFM"/>
<keyword evidence="17" id="KW-0675">Receptor</keyword>
<dbReference type="SUPFAM" id="SSF52047">
    <property type="entry name" value="RNI-like"/>
    <property type="match status" value="2"/>
</dbReference>
<evidence type="ECO:0000313" key="25">
    <source>
        <dbReference type="EMBL" id="KCW66507.1"/>
    </source>
</evidence>
<comment type="catalytic activity">
    <reaction evidence="20">
        <text>L-seryl-[protein] + ATP = O-phospho-L-seryl-[protein] + ADP + H(+)</text>
        <dbReference type="Rhea" id="RHEA:17989"/>
        <dbReference type="Rhea" id="RHEA-COMP:9863"/>
        <dbReference type="Rhea" id="RHEA-COMP:11604"/>
        <dbReference type="ChEBI" id="CHEBI:15378"/>
        <dbReference type="ChEBI" id="CHEBI:29999"/>
        <dbReference type="ChEBI" id="CHEBI:30616"/>
        <dbReference type="ChEBI" id="CHEBI:83421"/>
        <dbReference type="ChEBI" id="CHEBI:456216"/>
        <dbReference type="EC" id="2.7.11.1"/>
    </reaction>
</comment>
<keyword evidence="6" id="KW-0597">Phosphoprotein</keyword>
<evidence type="ECO:0000256" key="15">
    <source>
        <dbReference type="ARBA" id="ARBA00022989"/>
    </source>
</evidence>
<dbReference type="InterPro" id="IPR011009">
    <property type="entry name" value="Kinase-like_dom_sf"/>
</dbReference>
<evidence type="ECO:0000256" key="1">
    <source>
        <dbReference type="ARBA" id="ARBA00004251"/>
    </source>
</evidence>
<evidence type="ECO:0000256" key="12">
    <source>
        <dbReference type="ARBA" id="ARBA00022741"/>
    </source>
</evidence>
<evidence type="ECO:0000256" key="2">
    <source>
        <dbReference type="ARBA" id="ARBA00009592"/>
    </source>
</evidence>
<dbReference type="CDD" id="cd14066">
    <property type="entry name" value="STKc_IRAK"/>
    <property type="match status" value="1"/>
</dbReference>
<keyword evidence="9 22" id="KW-0812">Transmembrane</keyword>
<evidence type="ECO:0000256" key="22">
    <source>
        <dbReference type="SAM" id="Phobius"/>
    </source>
</evidence>
<dbReference type="FunFam" id="1.10.510.10:FF:000445">
    <property type="entry name" value="MDIS1-interacting receptor like kinase 2"/>
    <property type="match status" value="1"/>
</dbReference>
<evidence type="ECO:0000256" key="10">
    <source>
        <dbReference type="ARBA" id="ARBA00022729"/>
    </source>
</evidence>
<dbReference type="PRINTS" id="PR00019">
    <property type="entry name" value="LEURICHRPT"/>
</dbReference>
<dbReference type="EMBL" id="KK198758">
    <property type="protein sequence ID" value="KCW66507.1"/>
    <property type="molecule type" value="Genomic_DNA"/>
</dbReference>
<evidence type="ECO:0000256" key="5">
    <source>
        <dbReference type="ARBA" id="ARBA00022527"/>
    </source>
</evidence>
<dbReference type="SUPFAM" id="SSF56112">
    <property type="entry name" value="Protein kinase-like (PK-like)"/>
    <property type="match status" value="1"/>
</dbReference>
<dbReference type="PROSITE" id="PS00107">
    <property type="entry name" value="PROTEIN_KINASE_ATP"/>
    <property type="match status" value="1"/>
</dbReference>
<evidence type="ECO:0000256" key="17">
    <source>
        <dbReference type="ARBA" id="ARBA00023170"/>
    </source>
</evidence>
<evidence type="ECO:0000259" key="24">
    <source>
        <dbReference type="PROSITE" id="PS50011"/>
    </source>
</evidence>
<evidence type="ECO:0000256" key="11">
    <source>
        <dbReference type="ARBA" id="ARBA00022737"/>
    </source>
</evidence>
<feature type="transmembrane region" description="Helical" evidence="22">
    <location>
        <begin position="700"/>
        <end position="724"/>
    </location>
</feature>
<evidence type="ECO:0000256" key="3">
    <source>
        <dbReference type="ARBA" id="ARBA00012513"/>
    </source>
</evidence>